<name>A0A6P1BAI1_9BRAD</name>
<comment type="caution">
    <text evidence="4">The sequence shown here is derived from an EMBL/GenBank/DDBJ whole genome shotgun (WGS) entry which is preliminary data.</text>
</comment>
<accession>A0A6P1BAI1</accession>
<feature type="compositionally biased region" description="Low complexity" evidence="1">
    <location>
        <begin position="578"/>
        <end position="642"/>
    </location>
</feature>
<feature type="compositionally biased region" description="Polar residues" evidence="1">
    <location>
        <begin position="562"/>
        <end position="572"/>
    </location>
</feature>
<dbReference type="RefSeq" id="WP_163150051.1">
    <property type="nucleotide sequence ID" value="NZ_VKHP01000004.1"/>
</dbReference>
<feature type="domain" description="Caspase family p20" evidence="3">
    <location>
        <begin position="26"/>
        <end position="158"/>
    </location>
</feature>
<evidence type="ECO:0000256" key="2">
    <source>
        <dbReference type="SAM" id="SignalP"/>
    </source>
</evidence>
<feature type="compositionally biased region" description="Pro residues" evidence="1">
    <location>
        <begin position="717"/>
        <end position="734"/>
    </location>
</feature>
<dbReference type="PANTHER" id="PTHR22576:SF37">
    <property type="entry name" value="MUCOSA-ASSOCIATED LYMPHOID TISSUE LYMPHOMA TRANSLOCATION PROTEIN 1"/>
    <property type="match status" value="1"/>
</dbReference>
<evidence type="ECO:0000256" key="1">
    <source>
        <dbReference type="SAM" id="MobiDB-lite"/>
    </source>
</evidence>
<feature type="compositionally biased region" description="Low complexity" evidence="1">
    <location>
        <begin position="658"/>
        <end position="703"/>
    </location>
</feature>
<dbReference type="InterPro" id="IPR029030">
    <property type="entry name" value="Caspase-like_dom_sf"/>
</dbReference>
<dbReference type="GO" id="GO:0006508">
    <property type="term" value="P:proteolysis"/>
    <property type="evidence" value="ECO:0007669"/>
    <property type="project" value="InterPro"/>
</dbReference>
<organism evidence="4 5">
    <name type="scientific">Bradyrhizobium uaiense</name>
    <dbReference type="NCBI Taxonomy" id="2594946"/>
    <lineage>
        <taxon>Bacteria</taxon>
        <taxon>Pseudomonadati</taxon>
        <taxon>Pseudomonadota</taxon>
        <taxon>Alphaproteobacteria</taxon>
        <taxon>Hyphomicrobiales</taxon>
        <taxon>Nitrobacteraceae</taxon>
        <taxon>Bradyrhizobium</taxon>
    </lineage>
</organism>
<keyword evidence="2" id="KW-0732">Signal</keyword>
<feature type="signal peptide" evidence="2">
    <location>
        <begin position="1"/>
        <end position="22"/>
    </location>
</feature>
<protein>
    <submittedName>
        <fullName evidence="4">Caspase-like domain-containing protein</fullName>
    </submittedName>
</protein>
<gene>
    <name evidence="4" type="ORF">FNJ47_02055</name>
</gene>
<dbReference type="EMBL" id="VKHP01000004">
    <property type="protein sequence ID" value="NEU94641.1"/>
    <property type="molecule type" value="Genomic_DNA"/>
</dbReference>
<keyword evidence="5" id="KW-1185">Reference proteome</keyword>
<dbReference type="Gene3D" id="3.40.50.1460">
    <property type="match status" value="1"/>
</dbReference>
<evidence type="ECO:0000259" key="3">
    <source>
        <dbReference type="PROSITE" id="PS50208"/>
    </source>
</evidence>
<evidence type="ECO:0000313" key="4">
    <source>
        <dbReference type="EMBL" id="NEU94641.1"/>
    </source>
</evidence>
<evidence type="ECO:0000313" key="5">
    <source>
        <dbReference type="Proteomes" id="UP000468531"/>
    </source>
</evidence>
<reference evidence="4 5" key="1">
    <citation type="journal article" date="2020" name="Arch. Microbiol.">
        <title>Bradyrhizobium uaiense sp. nov., a new highly efficient cowpea symbiont.</title>
        <authorList>
            <person name="Cabral Michel D."/>
            <person name="Azarias Guimaraes A."/>
            <person name="Martins da Costa E."/>
            <person name="Soares de Carvalho T."/>
            <person name="Balsanelli E."/>
            <person name="Willems A."/>
            <person name="Maltempi de Souza E."/>
            <person name="de Souza Moreira F.M."/>
        </authorList>
    </citation>
    <scope>NUCLEOTIDE SEQUENCE [LARGE SCALE GENOMIC DNA]</scope>
    <source>
        <strain evidence="4 5">UFLA 03-164</strain>
    </source>
</reference>
<dbReference type="InterPro" id="IPR052039">
    <property type="entry name" value="Caspase-related_regulators"/>
</dbReference>
<dbReference type="InterPro" id="IPR011600">
    <property type="entry name" value="Pept_C14_caspase"/>
</dbReference>
<feature type="compositionally biased region" description="Low complexity" evidence="1">
    <location>
        <begin position="521"/>
        <end position="548"/>
    </location>
</feature>
<feature type="compositionally biased region" description="Pro residues" evidence="1">
    <location>
        <begin position="742"/>
        <end position="757"/>
    </location>
</feature>
<feature type="region of interest" description="Disordered" evidence="1">
    <location>
        <begin position="511"/>
        <end position="772"/>
    </location>
</feature>
<dbReference type="GO" id="GO:0004197">
    <property type="term" value="F:cysteine-type endopeptidase activity"/>
    <property type="evidence" value="ECO:0007669"/>
    <property type="project" value="InterPro"/>
</dbReference>
<feature type="chain" id="PRO_5026714280" evidence="2">
    <location>
        <begin position="23"/>
        <end position="772"/>
    </location>
</feature>
<dbReference type="Proteomes" id="UP000468531">
    <property type="component" value="Unassembled WGS sequence"/>
</dbReference>
<dbReference type="SUPFAM" id="SSF52129">
    <property type="entry name" value="Caspase-like"/>
    <property type="match status" value="1"/>
</dbReference>
<dbReference type="PANTHER" id="PTHR22576">
    <property type="entry name" value="MUCOSA ASSOCIATED LYMPHOID TISSUE LYMPHOMA TRANSLOCATION PROTEIN 1/PARACASPASE"/>
    <property type="match status" value="1"/>
</dbReference>
<dbReference type="AlphaFoldDB" id="A0A6P1BAI1"/>
<dbReference type="Pfam" id="PF00656">
    <property type="entry name" value="Peptidase_C14"/>
    <property type="match status" value="1"/>
</dbReference>
<dbReference type="InterPro" id="IPR001309">
    <property type="entry name" value="Pept_C14_p20"/>
</dbReference>
<sequence length="772" mass="79557">MARILWALIVGLVSLASLPVHAQDQEKRLALVVGNGAYQASALQTAANDAGLIAQTLQAAGFDVVGARDLDAETLRKSFRDFIQKVQDAGPNAVAFVYLAGYGVQLTGENYFVPVDAKIARDTDVPVEAIRISDYSHQLSALPIKAGVIVLDAARSNSFAKDGQPLAGGLALVDPDPKMLIAFNSAPGTVAPDGAPPYGPYAQALAEMIRAGGLTLPEVFDRVRLRVNEMTKGAEIPWNAQKVDAPFMFFERKPDAPPQQVDAGLRTKPIRDFPAQDAYAAALERDTLQGYEDYLQAYPTDPLAKRVRAIVAARREAITWRRTYNADTADAYWSYLRRYPRGPHAYDARRRLSYLSAALEPPPQFAAIDYDVPPPPPDEIVYVDRPVLYYSDPVFAFAPPPPPPLFFLPPPPPDFVVLPPPPPPIGLFVLPTPFFVAIPAYVAAPAYVVPPQNNIVFNNIHNTTVINTVINNPNPTPAQLHAAGVTAAMGGAPVTAAPQLPAAAMQRANLAQPGGPQGVTPAQGAAIGAPGAAPNAPAAPNAMGAPAAHTLPGAKNGPPLPQSATAPANPAQQHGAVQPGTVQPGAAQPGAAQSGAKPNALTPAKPATATAPANGQPAAQGKPGAPATSAPASPATAGKPGAQPLSHAATAPTTNVKPAAAPSPANRATSAPSTPAAHSAPAHAAVSPPPVSRAAPVRSAPPQRAAPPPRAAAVAPRPAPAPAPRAAPPPPPRPAVQAQRAAPPPRMAAPPTRPAPAPRAAAPACPPGKCKH</sequence>
<proteinExistence type="predicted"/>
<dbReference type="PROSITE" id="PS50208">
    <property type="entry name" value="CASPASE_P20"/>
    <property type="match status" value="1"/>
</dbReference>